<dbReference type="SMART" id="SM00347">
    <property type="entry name" value="HTH_MARR"/>
    <property type="match status" value="1"/>
</dbReference>
<dbReference type="PROSITE" id="PS50995">
    <property type="entry name" value="HTH_MARR_2"/>
    <property type="match status" value="1"/>
</dbReference>
<dbReference type="RefSeq" id="WP_023485119.1">
    <property type="nucleotide sequence ID" value="NZ_CP019794.1"/>
</dbReference>
<dbReference type="InterPro" id="IPR011991">
    <property type="entry name" value="ArsR-like_HTH"/>
</dbReference>
<keyword evidence="3" id="KW-0804">Transcription</keyword>
<gene>
    <name evidence="4" type="ORF">B7C51_00615</name>
</gene>
<dbReference type="Proteomes" id="UP000192727">
    <property type="component" value="Chromosome"/>
</dbReference>
<evidence type="ECO:0000313" key="5">
    <source>
        <dbReference type="Proteomes" id="UP000192727"/>
    </source>
</evidence>
<dbReference type="Gene3D" id="1.10.10.10">
    <property type="entry name" value="Winged helix-like DNA-binding domain superfamily/Winged helix DNA-binding domain"/>
    <property type="match status" value="1"/>
</dbReference>
<dbReference type="InterPro" id="IPR000835">
    <property type="entry name" value="HTH_MarR-typ"/>
</dbReference>
<dbReference type="AlphaFoldDB" id="A0A1V0UMY9"/>
<evidence type="ECO:0000256" key="2">
    <source>
        <dbReference type="ARBA" id="ARBA00023125"/>
    </source>
</evidence>
<keyword evidence="2" id="KW-0238">DNA-binding</keyword>
<dbReference type="CDD" id="cd00090">
    <property type="entry name" value="HTH_ARSR"/>
    <property type="match status" value="1"/>
</dbReference>
<dbReference type="PANTHER" id="PTHR42756:SF1">
    <property type="entry name" value="TRANSCRIPTIONAL REPRESSOR OF EMRAB OPERON"/>
    <property type="match status" value="1"/>
</dbReference>
<dbReference type="Pfam" id="PF01047">
    <property type="entry name" value="MarR"/>
    <property type="match status" value="1"/>
</dbReference>
<dbReference type="InterPro" id="IPR036390">
    <property type="entry name" value="WH_DNA-bd_sf"/>
</dbReference>
<dbReference type="EMBL" id="CP020557">
    <property type="protein sequence ID" value="ARF66619.1"/>
    <property type="molecule type" value="Genomic_DNA"/>
</dbReference>
<dbReference type="GeneID" id="64218800"/>
<evidence type="ECO:0000256" key="3">
    <source>
        <dbReference type="ARBA" id="ARBA00023163"/>
    </source>
</evidence>
<dbReference type="InterPro" id="IPR036388">
    <property type="entry name" value="WH-like_DNA-bd_sf"/>
</dbReference>
<dbReference type="GO" id="GO:0003677">
    <property type="term" value="F:DNA binding"/>
    <property type="evidence" value="ECO:0007669"/>
    <property type="project" value="UniProtKB-KW"/>
</dbReference>
<sequence length="144" mass="16634">MIYGHTVNRTARKFSKYLNELLDPLGLFSSQWGVILCLHDRGPCSQTELCEYLSVEAPTMTRTLARLEKIGYVERRRAKDRRAYHVSLTPHAMEMLGVWTQASEMTESIALKGIDDKDLEVFNKVLDQMNRNLDRQFAKVPKET</sequence>
<organism evidence="4 5">
    <name type="scientific">Paenibacillus larvae subsp. pulvifaciens</name>
    <dbReference type="NCBI Taxonomy" id="1477"/>
    <lineage>
        <taxon>Bacteria</taxon>
        <taxon>Bacillati</taxon>
        <taxon>Bacillota</taxon>
        <taxon>Bacilli</taxon>
        <taxon>Bacillales</taxon>
        <taxon>Paenibacillaceae</taxon>
        <taxon>Paenibacillus</taxon>
    </lineage>
</organism>
<reference evidence="4 5" key="1">
    <citation type="submission" date="2017-03" db="EMBL/GenBank/DDBJ databases">
        <title>Paenibacillus larvae genome sequencing.</title>
        <authorList>
            <person name="Dingman D.W."/>
        </authorList>
    </citation>
    <scope>NUCLEOTIDE SEQUENCE [LARGE SCALE GENOMIC DNA]</scope>
    <source>
        <strain evidence="4 5">SAG 10367</strain>
    </source>
</reference>
<dbReference type="PANTHER" id="PTHR42756">
    <property type="entry name" value="TRANSCRIPTIONAL REGULATOR, MARR"/>
    <property type="match status" value="1"/>
</dbReference>
<proteinExistence type="predicted"/>
<keyword evidence="1" id="KW-0805">Transcription regulation</keyword>
<evidence type="ECO:0000313" key="4">
    <source>
        <dbReference type="EMBL" id="ARF66619.1"/>
    </source>
</evidence>
<accession>A0A1V0UMY9</accession>
<dbReference type="SUPFAM" id="SSF46785">
    <property type="entry name" value="Winged helix' DNA-binding domain"/>
    <property type="match status" value="1"/>
</dbReference>
<dbReference type="PRINTS" id="PR00598">
    <property type="entry name" value="HTHMARR"/>
</dbReference>
<evidence type="ECO:0000256" key="1">
    <source>
        <dbReference type="ARBA" id="ARBA00023015"/>
    </source>
</evidence>
<protein>
    <submittedName>
        <fullName evidence="4">Transcriptional regulator</fullName>
    </submittedName>
</protein>
<name>A0A1V0UMY9_9BACL</name>
<dbReference type="GO" id="GO:0003700">
    <property type="term" value="F:DNA-binding transcription factor activity"/>
    <property type="evidence" value="ECO:0007669"/>
    <property type="project" value="InterPro"/>
</dbReference>